<evidence type="ECO:0000313" key="1">
    <source>
        <dbReference type="EMBL" id="MCI12592.1"/>
    </source>
</evidence>
<dbReference type="PANTHER" id="PTHR19446">
    <property type="entry name" value="REVERSE TRANSCRIPTASES"/>
    <property type="match status" value="1"/>
</dbReference>
<protein>
    <submittedName>
        <fullName evidence="1">Uncharacterized protein</fullName>
    </submittedName>
</protein>
<dbReference type="AlphaFoldDB" id="A0A392PLE3"/>
<evidence type="ECO:0000313" key="2">
    <source>
        <dbReference type="Proteomes" id="UP000265520"/>
    </source>
</evidence>
<dbReference type="EMBL" id="LXQA010084816">
    <property type="protein sequence ID" value="MCI12592.1"/>
    <property type="molecule type" value="Genomic_DNA"/>
</dbReference>
<dbReference type="Proteomes" id="UP000265520">
    <property type="component" value="Unassembled WGS sequence"/>
</dbReference>
<accession>A0A392PLE3</accession>
<organism evidence="1 2">
    <name type="scientific">Trifolium medium</name>
    <dbReference type="NCBI Taxonomy" id="97028"/>
    <lineage>
        <taxon>Eukaryota</taxon>
        <taxon>Viridiplantae</taxon>
        <taxon>Streptophyta</taxon>
        <taxon>Embryophyta</taxon>
        <taxon>Tracheophyta</taxon>
        <taxon>Spermatophyta</taxon>
        <taxon>Magnoliopsida</taxon>
        <taxon>eudicotyledons</taxon>
        <taxon>Gunneridae</taxon>
        <taxon>Pentapetalae</taxon>
        <taxon>rosids</taxon>
        <taxon>fabids</taxon>
        <taxon>Fabales</taxon>
        <taxon>Fabaceae</taxon>
        <taxon>Papilionoideae</taxon>
        <taxon>50 kb inversion clade</taxon>
        <taxon>NPAAA clade</taxon>
        <taxon>Hologalegina</taxon>
        <taxon>IRL clade</taxon>
        <taxon>Trifolieae</taxon>
        <taxon>Trifolium</taxon>
    </lineage>
</organism>
<proteinExistence type="predicted"/>
<keyword evidence="2" id="KW-1185">Reference proteome</keyword>
<comment type="caution">
    <text evidence="1">The sequence shown here is derived from an EMBL/GenBank/DDBJ whole genome shotgun (WGS) entry which is preliminary data.</text>
</comment>
<name>A0A392PLE3_9FABA</name>
<reference evidence="1 2" key="1">
    <citation type="journal article" date="2018" name="Front. Plant Sci.">
        <title>Red Clover (Trifolium pratense) and Zigzag Clover (T. medium) - A Picture of Genomic Similarities and Differences.</title>
        <authorList>
            <person name="Dluhosova J."/>
            <person name="Istvanek J."/>
            <person name="Nedelnik J."/>
            <person name="Repkova J."/>
        </authorList>
    </citation>
    <scope>NUCLEOTIDE SEQUENCE [LARGE SCALE GENOMIC DNA]</scope>
    <source>
        <strain evidence="2">cv. 10/8</strain>
        <tissue evidence="1">Leaf</tissue>
    </source>
</reference>
<feature type="non-terminal residue" evidence="1">
    <location>
        <position position="1"/>
    </location>
</feature>
<sequence>RDEEHYQIVQDTWKNQHTNITSRLDHTLVNLHNWGKQKFGEIPKRIKQTQADLQALNDQTRNGDSMQNIRTKEKELDNLLQCEEMWWSQRSRAMWLKHGDKNTSYFHQKASQRRRSNKIEHICDNQGTNHYEPTKIEEIILTHFQKLFETQETHHIHRTVEVVKNSISQDHYNHLNDVFTESEVTEAIKNMKGLAAPGPDGLPALFYHTYWDIIRQEVITAVLNVLNHKGDTTPYNHTYICLIPKKKNPS</sequence>
<feature type="non-terminal residue" evidence="1">
    <location>
        <position position="250"/>
    </location>
</feature>